<dbReference type="InterPro" id="IPR036909">
    <property type="entry name" value="Cyt_c-like_dom_sf"/>
</dbReference>
<evidence type="ECO:0000256" key="1">
    <source>
        <dbReference type="ARBA" id="ARBA00022448"/>
    </source>
</evidence>
<dbReference type="EMBL" id="CATVXE010000002">
    <property type="protein sequence ID" value="CAJ0679744.1"/>
    <property type="molecule type" value="Genomic_DNA"/>
</dbReference>
<keyword evidence="1" id="KW-0813">Transport</keyword>
<reference evidence="9 12" key="1">
    <citation type="submission" date="2023-07" db="EMBL/GenBank/DDBJ databases">
        <authorList>
            <person name="Peeters C."/>
        </authorList>
    </citation>
    <scope>NUCLEOTIDE SEQUENCE</scope>
    <source>
        <strain evidence="10 12">R-77569</strain>
        <strain evidence="9">R-77591</strain>
    </source>
</reference>
<comment type="caution">
    <text evidence="9">The sequence shown here is derived from an EMBL/GenBank/DDBJ whole genome shotgun (WGS) entry which is preliminary data.</text>
</comment>
<dbReference type="Proteomes" id="UP001190002">
    <property type="component" value="Unassembled WGS sequence"/>
</dbReference>
<dbReference type="InterPro" id="IPR030991">
    <property type="entry name" value="c550_proteobact"/>
</dbReference>
<feature type="compositionally biased region" description="Basic and acidic residues" evidence="7">
    <location>
        <begin position="91"/>
        <end position="106"/>
    </location>
</feature>
<evidence type="ECO:0000313" key="9">
    <source>
        <dbReference type="EMBL" id="CAJ0679744.1"/>
    </source>
</evidence>
<dbReference type="PANTHER" id="PTHR37823:SF4">
    <property type="entry name" value="MENAQUINOL-CYTOCHROME C REDUCTASE CYTOCHROME B_C SUBUNIT"/>
    <property type="match status" value="1"/>
</dbReference>
<dbReference type="GO" id="GO:0046872">
    <property type="term" value="F:metal ion binding"/>
    <property type="evidence" value="ECO:0007669"/>
    <property type="project" value="UniProtKB-KW"/>
</dbReference>
<dbReference type="InterPro" id="IPR009056">
    <property type="entry name" value="Cyt_c-like_dom"/>
</dbReference>
<evidence type="ECO:0000313" key="11">
    <source>
        <dbReference type="Proteomes" id="UP001190002"/>
    </source>
</evidence>
<dbReference type="InterPro" id="IPR051811">
    <property type="entry name" value="Cytochrome_c550/c551-like"/>
</dbReference>
<gene>
    <name evidence="10" type="ORF">R77569_01130</name>
    <name evidence="9" type="ORF">R77591_00485</name>
</gene>
<evidence type="ECO:0000313" key="12">
    <source>
        <dbReference type="Proteomes" id="UP001190452"/>
    </source>
</evidence>
<sequence length="204" mass="22226">MQAVALGASPFAMPPVQIAASATWYGFCRNVSKTHFHNTQETLLKTPRNVFALLSVCALLAGGLPATATAHGDVTPQAVDTHTLPQLGADWRQDNPYRTGPAHEEAQRIGSSAYNQNCARCHGLEAISGGIAPDLRKLDTDCMSLADAKKKEACYAEVSQYFTATVRKGRTRDGRVYMPPFEGVLSQEAVWAIKTYLESRRVKD</sequence>
<dbReference type="PANTHER" id="PTHR37823">
    <property type="entry name" value="CYTOCHROME C-553-LIKE"/>
    <property type="match status" value="1"/>
</dbReference>
<feature type="region of interest" description="Disordered" evidence="7">
    <location>
        <begin position="85"/>
        <end position="106"/>
    </location>
</feature>
<keyword evidence="2 6" id="KW-0349">Heme</keyword>
<dbReference type="Proteomes" id="UP001190452">
    <property type="component" value="Unassembled WGS sequence"/>
</dbReference>
<keyword evidence="3 6" id="KW-0479">Metal-binding</keyword>
<evidence type="ECO:0000313" key="10">
    <source>
        <dbReference type="EMBL" id="CAJ0858092.1"/>
    </source>
</evidence>
<name>A0AAD2EFD3_9RALS</name>
<evidence type="ECO:0000256" key="7">
    <source>
        <dbReference type="SAM" id="MobiDB-lite"/>
    </source>
</evidence>
<keyword evidence="5 6" id="KW-0408">Iron</keyword>
<dbReference type="NCBIfam" id="TIGR04494">
    <property type="entry name" value="c550_PedF"/>
    <property type="match status" value="1"/>
</dbReference>
<evidence type="ECO:0000256" key="5">
    <source>
        <dbReference type="ARBA" id="ARBA00023004"/>
    </source>
</evidence>
<dbReference type="SUPFAM" id="SSF46626">
    <property type="entry name" value="Cytochrome c"/>
    <property type="match status" value="1"/>
</dbReference>
<dbReference type="Pfam" id="PF13442">
    <property type="entry name" value="Cytochrome_CBB3"/>
    <property type="match status" value="1"/>
</dbReference>
<evidence type="ECO:0000256" key="4">
    <source>
        <dbReference type="ARBA" id="ARBA00022982"/>
    </source>
</evidence>
<keyword evidence="12" id="KW-1185">Reference proteome</keyword>
<evidence type="ECO:0000256" key="3">
    <source>
        <dbReference type="ARBA" id="ARBA00022723"/>
    </source>
</evidence>
<dbReference type="GO" id="GO:0009055">
    <property type="term" value="F:electron transfer activity"/>
    <property type="evidence" value="ECO:0007669"/>
    <property type="project" value="InterPro"/>
</dbReference>
<evidence type="ECO:0000256" key="6">
    <source>
        <dbReference type="PROSITE-ProRule" id="PRU00433"/>
    </source>
</evidence>
<protein>
    <recommendedName>
        <fullName evidence="8">Cytochrome c domain-containing protein</fullName>
    </recommendedName>
</protein>
<dbReference type="Gene3D" id="1.10.760.10">
    <property type="entry name" value="Cytochrome c-like domain"/>
    <property type="match status" value="1"/>
</dbReference>
<organism evidence="9 11">
    <name type="scientific">Ralstonia mannitolilytica</name>
    <dbReference type="NCBI Taxonomy" id="105219"/>
    <lineage>
        <taxon>Bacteria</taxon>
        <taxon>Pseudomonadati</taxon>
        <taxon>Pseudomonadota</taxon>
        <taxon>Betaproteobacteria</taxon>
        <taxon>Burkholderiales</taxon>
        <taxon>Burkholderiaceae</taxon>
        <taxon>Ralstonia</taxon>
    </lineage>
</organism>
<dbReference type="PROSITE" id="PS51007">
    <property type="entry name" value="CYTC"/>
    <property type="match status" value="1"/>
</dbReference>
<dbReference type="EMBL" id="CAUDKV010000003">
    <property type="protein sequence ID" value="CAJ0858092.1"/>
    <property type="molecule type" value="Genomic_DNA"/>
</dbReference>
<keyword evidence="4" id="KW-0249">Electron transport</keyword>
<dbReference type="GO" id="GO:0020037">
    <property type="term" value="F:heme binding"/>
    <property type="evidence" value="ECO:0007669"/>
    <property type="project" value="InterPro"/>
</dbReference>
<evidence type="ECO:0000259" key="8">
    <source>
        <dbReference type="PROSITE" id="PS51007"/>
    </source>
</evidence>
<dbReference type="AlphaFoldDB" id="A0AAD2EFD3"/>
<evidence type="ECO:0000256" key="2">
    <source>
        <dbReference type="ARBA" id="ARBA00022617"/>
    </source>
</evidence>
<accession>A0AAD2EFD3</accession>
<proteinExistence type="predicted"/>
<feature type="domain" description="Cytochrome c" evidence="8">
    <location>
        <begin position="105"/>
        <end position="201"/>
    </location>
</feature>